<evidence type="ECO:0000313" key="2">
    <source>
        <dbReference type="Proteomes" id="UP000663873"/>
    </source>
</evidence>
<keyword evidence="2" id="KW-1185">Reference proteome</keyword>
<name>A0A821PK12_9BILA</name>
<gene>
    <name evidence="1" type="ORF">UJA718_LOCUS41644</name>
</gene>
<comment type="caution">
    <text evidence="1">The sequence shown here is derived from an EMBL/GenBank/DDBJ whole genome shotgun (WGS) entry which is preliminary data.</text>
</comment>
<dbReference type="EMBL" id="CAJOBP010050110">
    <property type="protein sequence ID" value="CAF4809119.1"/>
    <property type="molecule type" value="Genomic_DNA"/>
</dbReference>
<sequence length="60" mass="6826">CASDSLVYRQICVFLNNIFFQTEIDHIYGLLHVSELISNINIPQSATLQLNNANFNVSIR</sequence>
<dbReference type="Proteomes" id="UP000663873">
    <property type="component" value="Unassembled WGS sequence"/>
</dbReference>
<protein>
    <submittedName>
        <fullName evidence="1">Uncharacterized protein</fullName>
    </submittedName>
</protein>
<evidence type="ECO:0000313" key="1">
    <source>
        <dbReference type="EMBL" id="CAF4809119.1"/>
    </source>
</evidence>
<accession>A0A821PK12</accession>
<proteinExistence type="predicted"/>
<dbReference type="AlphaFoldDB" id="A0A821PK12"/>
<organism evidence="1 2">
    <name type="scientific">Rotaria socialis</name>
    <dbReference type="NCBI Taxonomy" id="392032"/>
    <lineage>
        <taxon>Eukaryota</taxon>
        <taxon>Metazoa</taxon>
        <taxon>Spiralia</taxon>
        <taxon>Gnathifera</taxon>
        <taxon>Rotifera</taxon>
        <taxon>Eurotatoria</taxon>
        <taxon>Bdelloidea</taxon>
        <taxon>Philodinida</taxon>
        <taxon>Philodinidae</taxon>
        <taxon>Rotaria</taxon>
    </lineage>
</organism>
<reference evidence="1" key="1">
    <citation type="submission" date="2021-02" db="EMBL/GenBank/DDBJ databases">
        <authorList>
            <person name="Nowell W R."/>
        </authorList>
    </citation>
    <scope>NUCLEOTIDE SEQUENCE</scope>
</reference>
<feature type="non-terminal residue" evidence="1">
    <location>
        <position position="1"/>
    </location>
</feature>